<keyword evidence="2" id="KW-1185">Reference proteome</keyword>
<dbReference type="GO" id="GO:0016787">
    <property type="term" value="F:hydrolase activity"/>
    <property type="evidence" value="ECO:0007669"/>
    <property type="project" value="UniProtKB-KW"/>
</dbReference>
<accession>A0ABW3BI74</accession>
<reference evidence="2" key="1">
    <citation type="journal article" date="2019" name="Int. J. Syst. Evol. Microbiol.">
        <title>The Global Catalogue of Microorganisms (GCM) 10K type strain sequencing project: providing services to taxonomists for standard genome sequencing and annotation.</title>
        <authorList>
            <consortium name="The Broad Institute Genomics Platform"/>
            <consortium name="The Broad Institute Genome Sequencing Center for Infectious Disease"/>
            <person name="Wu L."/>
            <person name="Ma J."/>
        </authorList>
    </citation>
    <scope>NUCLEOTIDE SEQUENCE [LARGE SCALE GENOMIC DNA]</scope>
    <source>
        <strain evidence="2">CCUG 63369</strain>
    </source>
</reference>
<sequence>MLRAARARRIAAATAFGGGGLTLLGASTVGLLYLQARQAVKTVGFTRWQAPRVNGVYGHGEGEPIRFAMMGDSTAVGFAVDGADQTPGSMLASGIAAVADRPVRLRRVART</sequence>
<keyword evidence="1" id="KW-0378">Hydrolase</keyword>
<protein>
    <submittedName>
        <fullName evidence="1">SGNH/GDSL hydrolase family protein</fullName>
    </submittedName>
</protein>
<comment type="caution">
    <text evidence="1">The sequence shown here is derived from an EMBL/GenBank/DDBJ whole genome shotgun (WGS) entry which is preliminary data.</text>
</comment>
<evidence type="ECO:0000313" key="1">
    <source>
        <dbReference type="EMBL" id="MFD0803077.1"/>
    </source>
</evidence>
<gene>
    <name evidence="1" type="ORF">ACFQZU_17345</name>
</gene>
<organism evidence="1 2">
    <name type="scientific">Streptomonospora algeriensis</name>
    <dbReference type="NCBI Taxonomy" id="995084"/>
    <lineage>
        <taxon>Bacteria</taxon>
        <taxon>Bacillati</taxon>
        <taxon>Actinomycetota</taxon>
        <taxon>Actinomycetes</taxon>
        <taxon>Streptosporangiales</taxon>
        <taxon>Nocardiopsidaceae</taxon>
        <taxon>Streptomonospora</taxon>
    </lineage>
</organism>
<proteinExistence type="predicted"/>
<name>A0ABW3BI74_9ACTN</name>
<evidence type="ECO:0000313" key="2">
    <source>
        <dbReference type="Proteomes" id="UP001596956"/>
    </source>
</evidence>
<feature type="non-terminal residue" evidence="1">
    <location>
        <position position="111"/>
    </location>
</feature>
<dbReference type="EMBL" id="JBHTHR010000721">
    <property type="protein sequence ID" value="MFD0803077.1"/>
    <property type="molecule type" value="Genomic_DNA"/>
</dbReference>
<dbReference type="Proteomes" id="UP001596956">
    <property type="component" value="Unassembled WGS sequence"/>
</dbReference>